<protein>
    <submittedName>
        <fullName evidence="1">Unannotated protein</fullName>
    </submittedName>
</protein>
<organism evidence="1">
    <name type="scientific">freshwater metagenome</name>
    <dbReference type="NCBI Taxonomy" id="449393"/>
    <lineage>
        <taxon>unclassified sequences</taxon>
        <taxon>metagenomes</taxon>
        <taxon>ecological metagenomes</taxon>
    </lineage>
</organism>
<proteinExistence type="predicted"/>
<dbReference type="EMBL" id="CAFBMS010000065">
    <property type="protein sequence ID" value="CAB4923297.1"/>
    <property type="molecule type" value="Genomic_DNA"/>
</dbReference>
<dbReference type="AlphaFoldDB" id="A0A6J7HQ29"/>
<name>A0A6J7HQ29_9ZZZZ</name>
<evidence type="ECO:0000313" key="1">
    <source>
        <dbReference type="EMBL" id="CAB4923297.1"/>
    </source>
</evidence>
<sequence length="402" mass="43291">MKIKSVLVAVMLITSGIVMAPAQAAQKPVLESFTFTPDVVEILGAETSVTFELIVSHPDGIETTNTYLTLTSPQNDTAGTTLTRTDSPRNASLTKVTFKGTLVLPRGIVPGVYAVSSSSVKSVLNAGYQSDSGTLVSKKIRSLVGGEAGLLVRANGDLNLSYKTFEGPSFDKTIERDFVDVEKYRNAGLPIWKVGEFFDLTKYYEAKVPSLPIQISTSTPSICTSDEKIMKFISTGECTFKVLTPKTKDYVAYSQSFTATITSARIKPQLVINKISDQTTVGLPKAVKTDAVYGALGDFAFPTSTTPSVCYVTDFYVHLLAGGRCTLTYQTIATTQFLASDVYTTSFEVLKDGQPVVVPTPTPTPTTNPVVKKTIKCVKGKKSVSKTGVSPKCPKGYKLKKK</sequence>
<reference evidence="1" key="1">
    <citation type="submission" date="2020-05" db="EMBL/GenBank/DDBJ databases">
        <authorList>
            <person name="Chiriac C."/>
            <person name="Salcher M."/>
            <person name="Ghai R."/>
            <person name="Kavagutti S V."/>
        </authorList>
    </citation>
    <scope>NUCLEOTIDE SEQUENCE</scope>
</reference>
<accession>A0A6J7HQ29</accession>
<gene>
    <name evidence="1" type="ORF">UFOPK3614_00983</name>
</gene>